<reference evidence="2" key="1">
    <citation type="submission" date="2022-08" db="EMBL/GenBank/DDBJ databases">
        <title>The genomic sequence of strain Paenibacillus sp. SCIV0701.</title>
        <authorList>
            <person name="Zhao H."/>
        </authorList>
    </citation>
    <scope>NUCLEOTIDE SEQUENCE</scope>
    <source>
        <strain evidence="2">SCIV0701</strain>
    </source>
</reference>
<feature type="chain" id="PRO_5040996223" description="Intracellular proteinase inhibitor BsuPI domain-containing protein" evidence="1">
    <location>
        <begin position="23"/>
        <end position="192"/>
    </location>
</feature>
<accession>A0A9X2MTY1</accession>
<feature type="signal peptide" evidence="1">
    <location>
        <begin position="1"/>
        <end position="22"/>
    </location>
</feature>
<evidence type="ECO:0000313" key="2">
    <source>
        <dbReference type="EMBL" id="MCR2805803.1"/>
    </source>
</evidence>
<organism evidence="2 3">
    <name type="scientific">Paenibacillus soyae</name>
    <dbReference type="NCBI Taxonomy" id="2969249"/>
    <lineage>
        <taxon>Bacteria</taxon>
        <taxon>Bacillati</taxon>
        <taxon>Bacillota</taxon>
        <taxon>Bacilli</taxon>
        <taxon>Bacillales</taxon>
        <taxon>Paenibacillaceae</taxon>
        <taxon>Paenibacillus</taxon>
    </lineage>
</organism>
<dbReference type="EMBL" id="JANIPJ010000013">
    <property type="protein sequence ID" value="MCR2805803.1"/>
    <property type="molecule type" value="Genomic_DNA"/>
</dbReference>
<proteinExistence type="predicted"/>
<dbReference type="PROSITE" id="PS51257">
    <property type="entry name" value="PROKAR_LIPOPROTEIN"/>
    <property type="match status" value="1"/>
</dbReference>
<protein>
    <recommendedName>
        <fullName evidence="4">Intracellular proteinase inhibitor BsuPI domain-containing protein</fullName>
    </recommendedName>
</protein>
<keyword evidence="3" id="KW-1185">Reference proteome</keyword>
<sequence length="192" mass="21179">MSRRLPRLLAAAMLIILLSACGSDKTEEPMGTMPPALAEKMAEPKLVHKDDLFEMKLNIGRTEFKTGEPIELSASLTYIGEEESITVWGPGTRVVFAITDGKDFDMDGATTLELASHELARGETFEYPFEKSGGFGADDPDAAFWKKFYAEKELRLPAGTYLISAVCNFSLTEEVVDSDYRGEVYTTVTVTE</sequence>
<comment type="caution">
    <text evidence="2">The sequence shown here is derived from an EMBL/GenBank/DDBJ whole genome shotgun (WGS) entry which is preliminary data.</text>
</comment>
<dbReference type="Proteomes" id="UP001141950">
    <property type="component" value="Unassembled WGS sequence"/>
</dbReference>
<dbReference type="AlphaFoldDB" id="A0A9X2MTY1"/>
<name>A0A9X2MTY1_9BACL</name>
<keyword evidence="1" id="KW-0732">Signal</keyword>
<evidence type="ECO:0008006" key="4">
    <source>
        <dbReference type="Google" id="ProtNLM"/>
    </source>
</evidence>
<dbReference type="RefSeq" id="WP_257448660.1">
    <property type="nucleotide sequence ID" value="NZ_JANIPJ010000013.1"/>
</dbReference>
<gene>
    <name evidence="2" type="ORF">NQZ67_18125</name>
</gene>
<evidence type="ECO:0000256" key="1">
    <source>
        <dbReference type="SAM" id="SignalP"/>
    </source>
</evidence>
<evidence type="ECO:0000313" key="3">
    <source>
        <dbReference type="Proteomes" id="UP001141950"/>
    </source>
</evidence>